<dbReference type="OrthoDB" id="1274115at2759"/>
<dbReference type="HOGENOM" id="CLU_010194_2_9_1"/>
<evidence type="ECO:0000313" key="5">
    <source>
        <dbReference type="Proteomes" id="UP000054279"/>
    </source>
</evidence>
<evidence type="ECO:0008006" key="6">
    <source>
        <dbReference type="Google" id="ProtNLM"/>
    </source>
</evidence>
<dbReference type="PANTHER" id="PTHR43976">
    <property type="entry name" value="SHORT CHAIN DEHYDROGENASE"/>
    <property type="match status" value="1"/>
</dbReference>
<dbReference type="GO" id="GO:0016491">
    <property type="term" value="F:oxidoreductase activity"/>
    <property type="evidence" value="ECO:0007669"/>
    <property type="project" value="UniProtKB-KW"/>
</dbReference>
<keyword evidence="2" id="KW-0560">Oxidoreductase</keyword>
<sequence length="311" mass="34152">MTSFENTRVWFVTGSSQGLGKAIVEAVLSHGDRVVATLRNPASLSSLQSKYPSEQLLLQRLDVSSPEEIEAAFEATKKHFNRLDVVVNNAGYGLYGEIEATPDHEARAIYEVLFWGPVNITKQAIKFFREVNPQGHGGRVFNISSAGGYMAQPNLAFYNSAKFALEGFTQSFIKEMPPVWNITGCIIEPGGFRTEWAGASMNALPQHPAYTDPSFPTSQFRVHHEAATSKSLGKSSKAGEVLYKLAHDSFAGTALPLRLQLGSDSFYIAQAQARKTLADQDVWGEVSHSTNADDHDKGLVEMIKKMFANPH</sequence>
<dbReference type="Pfam" id="PF00106">
    <property type="entry name" value="adh_short"/>
    <property type="match status" value="1"/>
</dbReference>
<evidence type="ECO:0000256" key="2">
    <source>
        <dbReference type="ARBA" id="ARBA00023002"/>
    </source>
</evidence>
<dbReference type="Gene3D" id="3.40.50.720">
    <property type="entry name" value="NAD(P)-binding Rossmann-like Domain"/>
    <property type="match status" value="1"/>
</dbReference>
<protein>
    <recommendedName>
        <fullName evidence="6">NAD(P)-binding protein</fullName>
    </recommendedName>
</protein>
<reference evidence="4 5" key="1">
    <citation type="submission" date="2014-06" db="EMBL/GenBank/DDBJ databases">
        <title>Evolutionary Origins and Diversification of the Mycorrhizal Mutualists.</title>
        <authorList>
            <consortium name="DOE Joint Genome Institute"/>
            <consortium name="Mycorrhizal Genomics Consortium"/>
            <person name="Kohler A."/>
            <person name="Kuo A."/>
            <person name="Nagy L.G."/>
            <person name="Floudas D."/>
            <person name="Copeland A."/>
            <person name="Barry K.W."/>
            <person name="Cichocki N."/>
            <person name="Veneault-Fourrey C."/>
            <person name="LaButti K."/>
            <person name="Lindquist E.A."/>
            <person name="Lipzen A."/>
            <person name="Lundell T."/>
            <person name="Morin E."/>
            <person name="Murat C."/>
            <person name="Riley R."/>
            <person name="Ohm R."/>
            <person name="Sun H."/>
            <person name="Tunlid A."/>
            <person name="Henrissat B."/>
            <person name="Grigoriev I.V."/>
            <person name="Hibbett D.S."/>
            <person name="Martin F."/>
        </authorList>
    </citation>
    <scope>NUCLEOTIDE SEQUENCE [LARGE SCALE GENOMIC DNA]</scope>
    <source>
        <strain evidence="4 5">SS14</strain>
    </source>
</reference>
<dbReference type="InterPro" id="IPR051911">
    <property type="entry name" value="SDR_oxidoreductase"/>
</dbReference>
<dbReference type="PANTHER" id="PTHR43976:SF16">
    <property type="entry name" value="SHORT-CHAIN DEHYDROGENASE_REDUCTASE FAMILY PROTEIN"/>
    <property type="match status" value="1"/>
</dbReference>
<dbReference type="EMBL" id="KN837330">
    <property type="protein sequence ID" value="KIJ27612.1"/>
    <property type="molecule type" value="Genomic_DNA"/>
</dbReference>
<dbReference type="InterPro" id="IPR002347">
    <property type="entry name" value="SDR_fam"/>
</dbReference>
<dbReference type="InterPro" id="IPR036291">
    <property type="entry name" value="NAD(P)-bd_dom_sf"/>
</dbReference>
<dbReference type="Proteomes" id="UP000054279">
    <property type="component" value="Unassembled WGS sequence"/>
</dbReference>
<dbReference type="SUPFAM" id="SSF51735">
    <property type="entry name" value="NAD(P)-binding Rossmann-fold domains"/>
    <property type="match status" value="1"/>
</dbReference>
<dbReference type="CDD" id="cd05374">
    <property type="entry name" value="17beta-HSD-like_SDR_c"/>
    <property type="match status" value="1"/>
</dbReference>
<evidence type="ECO:0000313" key="4">
    <source>
        <dbReference type="EMBL" id="KIJ27612.1"/>
    </source>
</evidence>
<gene>
    <name evidence="4" type="ORF">M422DRAFT_784825</name>
</gene>
<evidence type="ECO:0000256" key="3">
    <source>
        <dbReference type="RuleBase" id="RU000363"/>
    </source>
</evidence>
<dbReference type="PRINTS" id="PR00081">
    <property type="entry name" value="GDHRDH"/>
</dbReference>
<name>A0A0C9UF19_SPHS4</name>
<organism evidence="4 5">
    <name type="scientific">Sphaerobolus stellatus (strain SS14)</name>
    <dbReference type="NCBI Taxonomy" id="990650"/>
    <lineage>
        <taxon>Eukaryota</taxon>
        <taxon>Fungi</taxon>
        <taxon>Dikarya</taxon>
        <taxon>Basidiomycota</taxon>
        <taxon>Agaricomycotina</taxon>
        <taxon>Agaricomycetes</taxon>
        <taxon>Phallomycetidae</taxon>
        <taxon>Geastrales</taxon>
        <taxon>Sphaerobolaceae</taxon>
        <taxon>Sphaerobolus</taxon>
    </lineage>
</organism>
<keyword evidence="5" id="KW-1185">Reference proteome</keyword>
<evidence type="ECO:0000256" key="1">
    <source>
        <dbReference type="ARBA" id="ARBA00006484"/>
    </source>
</evidence>
<proteinExistence type="inferred from homology"/>
<comment type="similarity">
    <text evidence="1 3">Belongs to the short-chain dehydrogenases/reductases (SDR) family.</text>
</comment>
<accession>A0A0C9UF19</accession>
<dbReference type="AlphaFoldDB" id="A0A0C9UF19"/>
<dbReference type="PRINTS" id="PR00080">
    <property type="entry name" value="SDRFAMILY"/>
</dbReference>